<proteinExistence type="predicted"/>
<name>A0AAE0C2P1_9CHLO</name>
<dbReference type="AlphaFoldDB" id="A0AAE0C2P1"/>
<evidence type="ECO:0000313" key="2">
    <source>
        <dbReference type="EMBL" id="KAK3247392.1"/>
    </source>
</evidence>
<dbReference type="EMBL" id="LGRX02029030">
    <property type="protein sequence ID" value="KAK3247381.1"/>
    <property type="molecule type" value="Genomic_DNA"/>
</dbReference>
<evidence type="ECO:0000313" key="3">
    <source>
        <dbReference type="Proteomes" id="UP001190700"/>
    </source>
</evidence>
<evidence type="ECO:0000313" key="1">
    <source>
        <dbReference type="EMBL" id="KAK3247381.1"/>
    </source>
</evidence>
<comment type="caution">
    <text evidence="1">The sequence shown here is derived from an EMBL/GenBank/DDBJ whole genome shotgun (WGS) entry which is preliminary data.</text>
</comment>
<accession>A0AAE0C2P1</accession>
<sequence length="117" mass="12831">MELPPTVTAMITPLFYDYMALAPPSDYATGRGNDASAARDLMDGGGEPYGSDVIMWSDANTSHYRGDQTSSARYGYLVQHYFNSAHSIHCSTTAETYTTGDDIQNKQCVTNNVQNDM</sequence>
<keyword evidence="3" id="KW-1185">Reference proteome</keyword>
<organism evidence="1 3">
    <name type="scientific">Cymbomonas tetramitiformis</name>
    <dbReference type="NCBI Taxonomy" id="36881"/>
    <lineage>
        <taxon>Eukaryota</taxon>
        <taxon>Viridiplantae</taxon>
        <taxon>Chlorophyta</taxon>
        <taxon>Pyramimonadophyceae</taxon>
        <taxon>Pyramimonadales</taxon>
        <taxon>Pyramimonadaceae</taxon>
        <taxon>Cymbomonas</taxon>
    </lineage>
</organism>
<protein>
    <submittedName>
        <fullName evidence="1">Uncharacterized protein</fullName>
    </submittedName>
</protein>
<reference evidence="1" key="2">
    <citation type="submission" date="2023-06" db="EMBL/GenBank/DDBJ databases">
        <title>Long-read-based genome assembly of the green algal bacterivore Cymbomonas tetramitiformis.</title>
        <authorList>
            <person name="Gyaltshen Y."/>
            <person name="Rozenberg A."/>
            <person name="Paasch A."/>
            <person name="Burns J.A."/>
            <person name="Warring S."/>
            <person name="Larson R."/>
            <person name="Maurer-Alcala X."/>
            <person name="Dacks J."/>
            <person name="Kim E."/>
        </authorList>
    </citation>
    <scope>NUCLEOTIDE SEQUENCE</scope>
    <source>
        <strain evidence="1">PLY_AMNH</strain>
    </source>
</reference>
<dbReference type="Proteomes" id="UP001190700">
    <property type="component" value="Unassembled WGS sequence"/>
</dbReference>
<reference evidence="1 3" key="1">
    <citation type="journal article" date="2015" name="Genome Biol. Evol.">
        <title>Comparative Genomics of a Bacterivorous Green Alga Reveals Evolutionary Causalities and Consequences of Phago-Mixotrophic Mode of Nutrition.</title>
        <authorList>
            <person name="Burns J.A."/>
            <person name="Paasch A."/>
            <person name="Narechania A."/>
            <person name="Kim E."/>
        </authorList>
    </citation>
    <scope>NUCLEOTIDE SEQUENCE [LARGE SCALE GENOMIC DNA]</scope>
    <source>
        <strain evidence="1">PLY_AMNH</strain>
    </source>
</reference>
<gene>
    <name evidence="2" type="ORF">CYMTET_43115</name>
    <name evidence="1" type="ORF">CYMTET_43118</name>
</gene>
<dbReference type="EMBL" id="LGRX02029029">
    <property type="protein sequence ID" value="KAK3247392.1"/>
    <property type="molecule type" value="Genomic_DNA"/>
</dbReference>